<dbReference type="InterPro" id="IPR008271">
    <property type="entry name" value="Ser/Thr_kinase_AS"/>
</dbReference>
<dbReference type="InterPro" id="IPR000719">
    <property type="entry name" value="Prot_kinase_dom"/>
</dbReference>
<feature type="domain" description="Protein kinase" evidence="6">
    <location>
        <begin position="100"/>
        <end position="413"/>
    </location>
</feature>
<dbReference type="GO" id="GO:0004674">
    <property type="term" value="F:protein serine/threonine kinase activity"/>
    <property type="evidence" value="ECO:0007669"/>
    <property type="project" value="UniProtKB-KW"/>
</dbReference>
<evidence type="ECO:0000313" key="7">
    <source>
        <dbReference type="EMBL" id="KAK5061610.1"/>
    </source>
</evidence>
<feature type="compositionally biased region" description="Basic and acidic residues" evidence="5">
    <location>
        <begin position="465"/>
        <end position="477"/>
    </location>
</feature>
<dbReference type="RefSeq" id="XP_064710707.1">
    <property type="nucleotide sequence ID" value="XM_064851704.1"/>
</dbReference>
<comment type="similarity">
    <text evidence="4">Belongs to the protein kinase superfamily.</text>
</comment>
<dbReference type="InterPro" id="IPR011009">
    <property type="entry name" value="Kinase-like_dom_sf"/>
</dbReference>
<feature type="region of interest" description="Disordered" evidence="5">
    <location>
        <begin position="449"/>
        <end position="477"/>
    </location>
</feature>
<dbReference type="AlphaFoldDB" id="A0AAV9NQV7"/>
<keyword evidence="8" id="KW-1185">Reference proteome</keyword>
<gene>
    <name evidence="7" type="ORF">LTR84_008154</name>
</gene>
<comment type="caution">
    <text evidence="7">The sequence shown here is derived from an EMBL/GenBank/DDBJ whole genome shotgun (WGS) entry which is preliminary data.</text>
</comment>
<dbReference type="GO" id="GO:0005524">
    <property type="term" value="F:ATP binding"/>
    <property type="evidence" value="ECO:0007669"/>
    <property type="project" value="UniProtKB-UniRule"/>
</dbReference>
<dbReference type="Pfam" id="PF00069">
    <property type="entry name" value="Pkinase"/>
    <property type="match status" value="1"/>
</dbReference>
<dbReference type="GO" id="GO:0035556">
    <property type="term" value="P:intracellular signal transduction"/>
    <property type="evidence" value="ECO:0007669"/>
    <property type="project" value="TreeGrafter"/>
</dbReference>
<dbReference type="SMART" id="SM00220">
    <property type="entry name" value="S_TKc"/>
    <property type="match status" value="1"/>
</dbReference>
<dbReference type="SUPFAM" id="SSF56112">
    <property type="entry name" value="Protein kinase-like (PK-like)"/>
    <property type="match status" value="1"/>
</dbReference>
<dbReference type="GO" id="GO:0005737">
    <property type="term" value="C:cytoplasm"/>
    <property type="evidence" value="ECO:0007669"/>
    <property type="project" value="TreeGrafter"/>
</dbReference>
<keyword evidence="4" id="KW-0808">Transferase</keyword>
<proteinExistence type="inferred from homology"/>
<accession>A0AAV9NQV7</accession>
<dbReference type="Proteomes" id="UP001358417">
    <property type="component" value="Unassembled WGS sequence"/>
</dbReference>
<keyword evidence="2 3" id="KW-0067">ATP-binding</keyword>
<sequence length="477" mass="53395">MSVMTSTPPSPARSSSGFSLLSKIKSHKESKYLAPPRPNSVHRTGSWGSIYNQPERSSLFSLPAEEGSGLKSRRLSASPLDDFVVDVCPLESEFAPLSKFGRKKEIGKGASATVKIMLRKGDKKSDNPPYYAVKEFRKKSTRETEEEYVRKVKSEYTIAKSLDHPNVVRTVRLCTNNGRWNHVMEYCQQGELFSLVERKYFKPEDRNCIFKQVLRGVSYLHDHGIAHRDIKLENLLMTDDGHIKITDFGVSEVFCGDHPGVAISRGLCGQGMRTPRRSAPGICGSKPYISPEVLAHDRDYDPTKLDVWACGILYMTMCLCGNPWQSTSKNEVNYAVFLEGWKAFLDRFEKGGDGCPSTTATPSTIIDENTYPQCGPIFNALASHSQRRCVLKMLHPDPDKRCSIHDALNDRWIKGIDCCAPDARGANLTNGLDVSKLDSHKVAAKMKVQAKHDHLPPPVKRLPQHRFDMGDGTSRYD</sequence>
<dbReference type="PANTHER" id="PTHR24346">
    <property type="entry name" value="MAP/MICROTUBULE AFFINITY-REGULATING KINASE"/>
    <property type="match status" value="1"/>
</dbReference>
<protein>
    <recommendedName>
        <fullName evidence="6">Protein kinase domain-containing protein</fullName>
    </recommendedName>
</protein>
<organism evidence="7 8">
    <name type="scientific">Exophiala bonariae</name>
    <dbReference type="NCBI Taxonomy" id="1690606"/>
    <lineage>
        <taxon>Eukaryota</taxon>
        <taxon>Fungi</taxon>
        <taxon>Dikarya</taxon>
        <taxon>Ascomycota</taxon>
        <taxon>Pezizomycotina</taxon>
        <taxon>Eurotiomycetes</taxon>
        <taxon>Chaetothyriomycetidae</taxon>
        <taxon>Chaetothyriales</taxon>
        <taxon>Herpotrichiellaceae</taxon>
        <taxon>Exophiala</taxon>
    </lineage>
</organism>
<dbReference type="PROSITE" id="PS00107">
    <property type="entry name" value="PROTEIN_KINASE_ATP"/>
    <property type="match status" value="1"/>
</dbReference>
<keyword evidence="4" id="KW-0418">Kinase</keyword>
<dbReference type="EMBL" id="JAVRRD010000003">
    <property type="protein sequence ID" value="KAK5061610.1"/>
    <property type="molecule type" value="Genomic_DNA"/>
</dbReference>
<evidence type="ECO:0000256" key="4">
    <source>
        <dbReference type="RuleBase" id="RU000304"/>
    </source>
</evidence>
<dbReference type="Gene3D" id="1.10.510.10">
    <property type="entry name" value="Transferase(Phosphotransferase) domain 1"/>
    <property type="match status" value="1"/>
</dbReference>
<dbReference type="PROSITE" id="PS50011">
    <property type="entry name" value="PROTEIN_KINASE_DOM"/>
    <property type="match status" value="1"/>
</dbReference>
<feature type="binding site" evidence="3">
    <location>
        <position position="134"/>
    </location>
    <ligand>
        <name>ATP</name>
        <dbReference type="ChEBI" id="CHEBI:30616"/>
    </ligand>
</feature>
<name>A0AAV9NQV7_9EURO</name>
<dbReference type="PROSITE" id="PS00108">
    <property type="entry name" value="PROTEIN_KINASE_ST"/>
    <property type="match status" value="1"/>
</dbReference>
<evidence type="ECO:0000256" key="2">
    <source>
        <dbReference type="ARBA" id="ARBA00022840"/>
    </source>
</evidence>
<evidence type="ECO:0000256" key="3">
    <source>
        <dbReference type="PROSITE-ProRule" id="PRU10141"/>
    </source>
</evidence>
<dbReference type="InterPro" id="IPR017441">
    <property type="entry name" value="Protein_kinase_ATP_BS"/>
</dbReference>
<feature type="compositionally biased region" description="Polar residues" evidence="5">
    <location>
        <begin position="41"/>
        <end position="50"/>
    </location>
</feature>
<evidence type="ECO:0000259" key="6">
    <source>
        <dbReference type="PROSITE" id="PS50011"/>
    </source>
</evidence>
<dbReference type="GeneID" id="89976319"/>
<evidence type="ECO:0000256" key="1">
    <source>
        <dbReference type="ARBA" id="ARBA00022741"/>
    </source>
</evidence>
<evidence type="ECO:0000313" key="8">
    <source>
        <dbReference type="Proteomes" id="UP001358417"/>
    </source>
</evidence>
<keyword evidence="1 3" id="KW-0547">Nucleotide-binding</keyword>
<feature type="region of interest" description="Disordered" evidence="5">
    <location>
        <begin position="29"/>
        <end position="50"/>
    </location>
</feature>
<keyword evidence="4" id="KW-0723">Serine/threonine-protein kinase</keyword>
<reference evidence="7 8" key="1">
    <citation type="submission" date="2023-08" db="EMBL/GenBank/DDBJ databases">
        <title>Black Yeasts Isolated from many extreme environments.</title>
        <authorList>
            <person name="Coleine C."/>
            <person name="Stajich J.E."/>
            <person name="Selbmann L."/>
        </authorList>
    </citation>
    <scope>NUCLEOTIDE SEQUENCE [LARGE SCALE GENOMIC DNA]</scope>
    <source>
        <strain evidence="7 8">CCFEE 5792</strain>
    </source>
</reference>
<dbReference type="PANTHER" id="PTHR24346:SF30">
    <property type="entry name" value="MATERNAL EMBRYONIC LEUCINE ZIPPER KINASE"/>
    <property type="match status" value="1"/>
</dbReference>
<evidence type="ECO:0000256" key="5">
    <source>
        <dbReference type="SAM" id="MobiDB-lite"/>
    </source>
</evidence>